<organism evidence="1">
    <name type="scientific">bioreactor metagenome</name>
    <dbReference type="NCBI Taxonomy" id="1076179"/>
    <lineage>
        <taxon>unclassified sequences</taxon>
        <taxon>metagenomes</taxon>
        <taxon>ecological metagenomes</taxon>
    </lineage>
</organism>
<dbReference type="EMBL" id="VSSQ01118153">
    <property type="protein sequence ID" value="MPN52245.1"/>
    <property type="molecule type" value="Genomic_DNA"/>
</dbReference>
<evidence type="ECO:0000313" key="1">
    <source>
        <dbReference type="EMBL" id="MPN52245.1"/>
    </source>
</evidence>
<sequence>MLNPAFKAGDKLLLATCGSQDYYANSTLNFAKRCEELKIPHVLIMSPGAHTWKYWKFAVEQHLFIYSRMAENKGLGY</sequence>
<dbReference type="AlphaFoldDB" id="A0A645ILQ3"/>
<gene>
    <name evidence="1" type="ORF">SDC9_199901</name>
</gene>
<accession>A0A645ILQ3</accession>
<dbReference type="InterPro" id="IPR029058">
    <property type="entry name" value="AB_hydrolase_fold"/>
</dbReference>
<dbReference type="Gene3D" id="3.40.50.1820">
    <property type="entry name" value="alpha/beta hydrolase"/>
    <property type="match status" value="1"/>
</dbReference>
<reference evidence="1" key="1">
    <citation type="submission" date="2019-08" db="EMBL/GenBank/DDBJ databases">
        <authorList>
            <person name="Kucharzyk K."/>
            <person name="Murdoch R.W."/>
            <person name="Higgins S."/>
            <person name="Loffler F."/>
        </authorList>
    </citation>
    <scope>NUCLEOTIDE SEQUENCE</scope>
</reference>
<protein>
    <recommendedName>
        <fullName evidence="2">Peptidase S9 prolyl oligopeptidase catalytic domain-containing protein</fullName>
    </recommendedName>
</protein>
<name>A0A645ILQ3_9ZZZZ</name>
<evidence type="ECO:0008006" key="2">
    <source>
        <dbReference type="Google" id="ProtNLM"/>
    </source>
</evidence>
<comment type="caution">
    <text evidence="1">The sequence shown here is derived from an EMBL/GenBank/DDBJ whole genome shotgun (WGS) entry which is preliminary data.</text>
</comment>
<proteinExistence type="predicted"/>